<dbReference type="OrthoDB" id="5331396at2759"/>
<sequence length="157" mass="17501">MSTTYTHSMNSLFRIAPRVPVTAATRRFYATETAASKPKVGAVRGGFVGFLLGVTVAGSVGYYYLLEEYNSASDSLLSSVQELQTSTEKVREYARKIEAVDKDVTKLKELAATTQQLNDLKAEFRKLYDTLNMEHLDLKSHVWGLEQDLNKAPQSSK</sequence>
<keyword evidence="2" id="KW-0472">Membrane</keyword>
<name>A0A068RYC8_9FUNG</name>
<feature type="coiled-coil region" evidence="1">
    <location>
        <begin position="90"/>
        <end position="130"/>
    </location>
</feature>
<keyword evidence="2" id="KW-0812">Transmembrane</keyword>
<proteinExistence type="predicted"/>
<organism evidence="3 4">
    <name type="scientific">Lichtheimia corymbifera JMRC:FSU:9682</name>
    <dbReference type="NCBI Taxonomy" id="1263082"/>
    <lineage>
        <taxon>Eukaryota</taxon>
        <taxon>Fungi</taxon>
        <taxon>Fungi incertae sedis</taxon>
        <taxon>Mucoromycota</taxon>
        <taxon>Mucoromycotina</taxon>
        <taxon>Mucoromycetes</taxon>
        <taxon>Mucorales</taxon>
        <taxon>Lichtheimiaceae</taxon>
        <taxon>Lichtheimia</taxon>
    </lineage>
</organism>
<dbReference type="STRING" id="1263082.A0A068RYC8"/>
<comment type="caution">
    <text evidence="3">The sequence shown here is derived from an EMBL/GenBank/DDBJ whole genome shotgun (WGS) entry which is preliminary data.</text>
</comment>
<reference evidence="3" key="1">
    <citation type="submission" date="2013-08" db="EMBL/GenBank/DDBJ databases">
        <title>Gene expansion shapes genome architecture in the human pathogen Lichtheimia corymbifera: an evolutionary genomics analysis in the ancient terrestrial Mucorales (Mucoromycotina).</title>
        <authorList>
            <person name="Schwartze V.U."/>
            <person name="Winter S."/>
            <person name="Shelest E."/>
            <person name="Marcet-Houben M."/>
            <person name="Horn F."/>
            <person name="Wehner S."/>
            <person name="Hoffmann K."/>
            <person name="Riege K."/>
            <person name="Sammeth M."/>
            <person name="Nowrousian M."/>
            <person name="Valiante V."/>
            <person name="Linde J."/>
            <person name="Jacobsen I.D."/>
            <person name="Marz M."/>
            <person name="Brakhage A.A."/>
            <person name="Gabaldon T."/>
            <person name="Bocker S."/>
            <person name="Voigt K."/>
        </authorList>
    </citation>
    <scope>NUCLEOTIDE SEQUENCE [LARGE SCALE GENOMIC DNA]</scope>
    <source>
        <strain evidence="3">FSU 9682</strain>
    </source>
</reference>
<keyword evidence="1" id="KW-0175">Coiled coil</keyword>
<dbReference type="VEuPathDB" id="FungiDB:LCOR_06194.1"/>
<evidence type="ECO:0000313" key="4">
    <source>
        <dbReference type="Proteomes" id="UP000027586"/>
    </source>
</evidence>
<accession>A0A068RYC8</accession>
<dbReference type="PANTHER" id="PTHR37849">
    <property type="entry name" value="YALI0E11605P"/>
    <property type="match status" value="1"/>
</dbReference>
<gene>
    <name evidence="3" type="ORF">LCOR_06194.1</name>
</gene>
<dbReference type="Proteomes" id="UP000027586">
    <property type="component" value="Unassembled WGS sequence"/>
</dbReference>
<evidence type="ECO:0000256" key="2">
    <source>
        <dbReference type="SAM" id="Phobius"/>
    </source>
</evidence>
<protein>
    <submittedName>
        <fullName evidence="3">Uncharacterized protein</fullName>
    </submittedName>
</protein>
<feature type="transmembrane region" description="Helical" evidence="2">
    <location>
        <begin position="47"/>
        <end position="66"/>
    </location>
</feature>
<keyword evidence="4" id="KW-1185">Reference proteome</keyword>
<dbReference type="EMBL" id="CBTN010000026">
    <property type="protein sequence ID" value="CDH54999.1"/>
    <property type="molecule type" value="Genomic_DNA"/>
</dbReference>
<keyword evidence="2" id="KW-1133">Transmembrane helix</keyword>
<dbReference type="AlphaFoldDB" id="A0A068RYC8"/>
<evidence type="ECO:0000313" key="3">
    <source>
        <dbReference type="EMBL" id="CDH54999.1"/>
    </source>
</evidence>
<dbReference type="PANTHER" id="PTHR37849:SF1">
    <property type="entry name" value="YALI0E11605P"/>
    <property type="match status" value="1"/>
</dbReference>
<evidence type="ECO:0000256" key="1">
    <source>
        <dbReference type="SAM" id="Coils"/>
    </source>
</evidence>